<sequence length="701" mass="78393">MWTTKVQLAYLNTHLDGYRAAQVDGTVSGLWPTIISGWFEKWPEDTEKVRQRIRSWYNNKTRGGRSGKSTTHRVLNLTPRKRKAAAWQVYQNLFWKPKLEAQIEPAYQVYLKTVPKGMTPEQPIAYRNRICAVLYADETEEVKATVKKDQVQRRHVDLANLDLSDAQRKLHEYEMNIDCLPLTARTLLRELEEQTGWVGIFDTEIGNITSFRDSYPNYHSHIEKPFVEYLKKVFPKQARMERALHTSDQESKELIGPATTSGSGDAVNVTGEVAVTHLDGDGKSGADEEEDNDDDDDDKDDDNAEEDIVQSRERRIAENKRLLEMLGINAIKQALKESGGHSIGGGRGEGAKQSTGGSEGVKQTGGNGGEGDRGAKDPEGGSKRDRPVRPHMISSKAKSSQPAQKRGTAALAEEESGDSAGTTVKDAEGPTNTTDNLRDIPDLTEDRQTSTRAVEDAGDETQRLEEDVGAEEAETAALPLDKEPEWMREAGVFLKTGSPSPEWAIITVLWATCEMQMGFPTAAADRKHWLDNTKRPFVMKQWIREGRKYRVVPALGNLSMFGDAWKQWWTTNQPKWRFQSDVDWPLKRDVDGDDNKWEVLAKGGGNGIFMLLVRLVWWYRSAKTEAEVNDVDSAIEDVQYALTKMALMLSKRPVPVEEEETDASASTSKARKGDKGKGSGKASGKRAGEEPSQEGRVLRKR</sequence>
<dbReference type="EMBL" id="SEOQ01001122">
    <property type="protein sequence ID" value="TFY53652.1"/>
    <property type="molecule type" value="Genomic_DNA"/>
</dbReference>
<accession>A0A4Y9XV58</accession>
<reference evidence="2 3" key="1">
    <citation type="submission" date="2019-02" db="EMBL/GenBank/DDBJ databases">
        <title>Genome sequencing of the rare red list fungi Dentipellis fragilis.</title>
        <authorList>
            <person name="Buettner E."/>
            <person name="Kellner H."/>
        </authorList>
    </citation>
    <scope>NUCLEOTIDE SEQUENCE [LARGE SCALE GENOMIC DNA]</scope>
    <source>
        <strain evidence="2 3">DSM 105465</strain>
    </source>
</reference>
<evidence type="ECO:0000256" key="1">
    <source>
        <dbReference type="SAM" id="MobiDB-lite"/>
    </source>
</evidence>
<dbReference type="Proteomes" id="UP000298327">
    <property type="component" value="Unassembled WGS sequence"/>
</dbReference>
<dbReference type="OrthoDB" id="2803783at2759"/>
<feature type="compositionally biased region" description="Basic and acidic residues" evidence="1">
    <location>
        <begin position="436"/>
        <end position="466"/>
    </location>
</feature>
<evidence type="ECO:0000313" key="3">
    <source>
        <dbReference type="Proteomes" id="UP000298327"/>
    </source>
</evidence>
<feature type="compositionally biased region" description="Basic and acidic residues" evidence="1">
    <location>
        <begin position="370"/>
        <end position="388"/>
    </location>
</feature>
<protein>
    <submittedName>
        <fullName evidence="2">Uncharacterized protein</fullName>
    </submittedName>
</protein>
<comment type="caution">
    <text evidence="2">The sequence shown here is derived from an EMBL/GenBank/DDBJ whole genome shotgun (WGS) entry which is preliminary data.</text>
</comment>
<keyword evidence="3" id="KW-1185">Reference proteome</keyword>
<name>A0A4Y9XV58_9AGAM</name>
<feature type="compositionally biased region" description="Acidic residues" evidence="1">
    <location>
        <begin position="287"/>
        <end position="308"/>
    </location>
</feature>
<dbReference type="STRING" id="205917.A0A4Y9XV58"/>
<gene>
    <name evidence="2" type="ORF">EVG20_g10020</name>
</gene>
<evidence type="ECO:0000313" key="2">
    <source>
        <dbReference type="EMBL" id="TFY53652.1"/>
    </source>
</evidence>
<proteinExistence type="predicted"/>
<dbReference type="AlphaFoldDB" id="A0A4Y9XV58"/>
<feature type="region of interest" description="Disordered" evidence="1">
    <location>
        <begin position="339"/>
        <end position="473"/>
    </location>
</feature>
<feature type="region of interest" description="Disordered" evidence="1">
    <location>
        <begin position="244"/>
        <end position="313"/>
    </location>
</feature>
<feature type="compositionally biased region" description="Low complexity" evidence="1">
    <location>
        <begin position="394"/>
        <end position="405"/>
    </location>
</feature>
<organism evidence="2 3">
    <name type="scientific">Dentipellis fragilis</name>
    <dbReference type="NCBI Taxonomy" id="205917"/>
    <lineage>
        <taxon>Eukaryota</taxon>
        <taxon>Fungi</taxon>
        <taxon>Dikarya</taxon>
        <taxon>Basidiomycota</taxon>
        <taxon>Agaricomycotina</taxon>
        <taxon>Agaricomycetes</taxon>
        <taxon>Russulales</taxon>
        <taxon>Hericiaceae</taxon>
        <taxon>Dentipellis</taxon>
    </lineage>
</organism>
<feature type="region of interest" description="Disordered" evidence="1">
    <location>
        <begin position="653"/>
        <end position="701"/>
    </location>
</feature>
<feature type="compositionally biased region" description="Basic and acidic residues" evidence="1">
    <location>
        <begin position="244"/>
        <end position="253"/>
    </location>
</feature>
<feature type="compositionally biased region" description="Gly residues" evidence="1">
    <location>
        <begin position="357"/>
        <end position="369"/>
    </location>
</feature>